<dbReference type="EMBL" id="GBRH01162088">
    <property type="protein sequence ID" value="JAE35808.1"/>
    <property type="molecule type" value="Transcribed_RNA"/>
</dbReference>
<reference evidence="1" key="1">
    <citation type="submission" date="2014-09" db="EMBL/GenBank/DDBJ databases">
        <authorList>
            <person name="Magalhaes I.L.F."/>
            <person name="Oliveira U."/>
            <person name="Santos F.R."/>
            <person name="Vidigal T.H.D.A."/>
            <person name="Brescovit A.D."/>
            <person name="Santos A.J."/>
        </authorList>
    </citation>
    <scope>NUCLEOTIDE SEQUENCE</scope>
    <source>
        <tissue evidence="1">Shoot tissue taken approximately 20 cm above the soil surface</tissue>
    </source>
</reference>
<sequence length="13" mass="1483">MRIGKLGIVLLRN</sequence>
<evidence type="ECO:0000313" key="1">
    <source>
        <dbReference type="EMBL" id="JAE35808.1"/>
    </source>
</evidence>
<reference evidence="1" key="2">
    <citation type="journal article" date="2015" name="Data Brief">
        <title>Shoot transcriptome of the giant reed, Arundo donax.</title>
        <authorList>
            <person name="Barrero R.A."/>
            <person name="Guerrero F.D."/>
            <person name="Moolhuijzen P."/>
            <person name="Goolsby J.A."/>
            <person name="Tidwell J."/>
            <person name="Bellgard S.E."/>
            <person name="Bellgard M.I."/>
        </authorList>
    </citation>
    <scope>NUCLEOTIDE SEQUENCE</scope>
    <source>
        <tissue evidence="1">Shoot tissue taken approximately 20 cm above the soil surface</tissue>
    </source>
</reference>
<proteinExistence type="predicted"/>
<organism evidence="1">
    <name type="scientific">Arundo donax</name>
    <name type="common">Giant reed</name>
    <name type="synonym">Donax arundinaceus</name>
    <dbReference type="NCBI Taxonomy" id="35708"/>
    <lineage>
        <taxon>Eukaryota</taxon>
        <taxon>Viridiplantae</taxon>
        <taxon>Streptophyta</taxon>
        <taxon>Embryophyta</taxon>
        <taxon>Tracheophyta</taxon>
        <taxon>Spermatophyta</taxon>
        <taxon>Magnoliopsida</taxon>
        <taxon>Liliopsida</taxon>
        <taxon>Poales</taxon>
        <taxon>Poaceae</taxon>
        <taxon>PACMAD clade</taxon>
        <taxon>Arundinoideae</taxon>
        <taxon>Arundineae</taxon>
        <taxon>Arundo</taxon>
    </lineage>
</organism>
<name>A0A0A9HSA5_ARUDO</name>
<accession>A0A0A9HSA5</accession>
<protein>
    <submittedName>
        <fullName evidence="1">Uncharacterized protein</fullName>
    </submittedName>
</protein>